<dbReference type="InterPro" id="IPR018689">
    <property type="entry name" value="Imm33_dom"/>
</dbReference>
<dbReference type="Proteomes" id="UP001589707">
    <property type="component" value="Unassembled WGS sequence"/>
</dbReference>
<accession>A0ABV5WZN7</accession>
<comment type="caution">
    <text evidence="2">The sequence shown here is derived from an EMBL/GenBank/DDBJ whole genome shotgun (WGS) entry which is preliminary data.</text>
</comment>
<evidence type="ECO:0000313" key="2">
    <source>
        <dbReference type="EMBL" id="MFB9775509.1"/>
    </source>
</evidence>
<name>A0ABV5WZN7_9MICO</name>
<gene>
    <name evidence="2" type="ORF">ACFFN1_03645</name>
</gene>
<keyword evidence="3" id="KW-1185">Reference proteome</keyword>
<evidence type="ECO:0000259" key="1">
    <source>
        <dbReference type="Pfam" id="PF09951"/>
    </source>
</evidence>
<protein>
    <submittedName>
        <fullName evidence="2">DUF2185 domain-containing protein</fullName>
    </submittedName>
</protein>
<dbReference type="Pfam" id="PF09951">
    <property type="entry name" value="Imm33"/>
    <property type="match status" value="1"/>
</dbReference>
<proteinExistence type="predicted"/>
<organism evidence="2 3">
    <name type="scientific">Brevibacterium otitidis</name>
    <dbReference type="NCBI Taxonomy" id="53364"/>
    <lineage>
        <taxon>Bacteria</taxon>
        <taxon>Bacillati</taxon>
        <taxon>Actinomycetota</taxon>
        <taxon>Actinomycetes</taxon>
        <taxon>Micrococcales</taxon>
        <taxon>Brevibacteriaceae</taxon>
        <taxon>Brevibacterium</taxon>
    </lineage>
</organism>
<evidence type="ECO:0000313" key="3">
    <source>
        <dbReference type="Proteomes" id="UP001589707"/>
    </source>
</evidence>
<reference evidence="2 3" key="1">
    <citation type="submission" date="2024-09" db="EMBL/GenBank/DDBJ databases">
        <authorList>
            <person name="Sun Q."/>
            <person name="Mori K."/>
        </authorList>
    </citation>
    <scope>NUCLEOTIDE SEQUENCE [LARGE SCALE GENOMIC DNA]</scope>
    <source>
        <strain evidence="2 3">JCM 11683</strain>
    </source>
</reference>
<dbReference type="EMBL" id="JBHMAU010000028">
    <property type="protein sequence ID" value="MFB9775509.1"/>
    <property type="molecule type" value="Genomic_DNA"/>
</dbReference>
<sequence length="109" mass="12001">MTDFIPNAGACLVTTNAYTGRGPICWAHRETSKDPADNGWRILSEIDESDYLSDPANWTIADFNELCTIEPALIEIWDLPVGTELCLDVAADGSRQWIDEETGAPISRS</sequence>
<feature type="domain" description="Immunity protein Imm33" evidence="1">
    <location>
        <begin position="11"/>
        <end position="87"/>
    </location>
</feature>
<dbReference type="RefSeq" id="WP_376838704.1">
    <property type="nucleotide sequence ID" value="NZ_JBHMAU010000028.1"/>
</dbReference>